<evidence type="ECO:0000256" key="2">
    <source>
        <dbReference type="ARBA" id="ARBA00022372"/>
    </source>
</evidence>
<dbReference type="RefSeq" id="WP_114478191.1">
    <property type="nucleotide sequence ID" value="NZ_QPII01000003.1"/>
</dbReference>
<evidence type="ECO:0000313" key="7">
    <source>
        <dbReference type="EMBL" id="RCV90595.1"/>
    </source>
</evidence>
<accession>A0A368U0L3</accession>
<dbReference type="GO" id="GO:0005694">
    <property type="term" value="C:chromosome"/>
    <property type="evidence" value="ECO:0007669"/>
    <property type="project" value="TreeGrafter"/>
</dbReference>
<dbReference type="Pfam" id="PF23552">
    <property type="entry name" value="ParB_C"/>
    <property type="match status" value="1"/>
</dbReference>
<organism evidence="7 8">
    <name type="scientific">Billgrantia montanilacus</name>
    <dbReference type="NCBI Taxonomy" id="2282305"/>
    <lineage>
        <taxon>Bacteria</taxon>
        <taxon>Pseudomonadati</taxon>
        <taxon>Pseudomonadota</taxon>
        <taxon>Gammaproteobacteria</taxon>
        <taxon>Oceanospirillales</taxon>
        <taxon>Halomonadaceae</taxon>
        <taxon>Billgrantia</taxon>
    </lineage>
</organism>
<dbReference type="GO" id="GO:0045881">
    <property type="term" value="P:positive regulation of sporulation resulting in formation of a cellular spore"/>
    <property type="evidence" value="ECO:0007669"/>
    <property type="project" value="TreeGrafter"/>
</dbReference>
<dbReference type="EMBL" id="QPII01000003">
    <property type="protein sequence ID" value="RCV90595.1"/>
    <property type="molecule type" value="Genomic_DNA"/>
</dbReference>
<dbReference type="OrthoDB" id="9802051at2"/>
<dbReference type="SUPFAM" id="SSF109709">
    <property type="entry name" value="KorB DNA-binding domain-like"/>
    <property type="match status" value="1"/>
</dbReference>
<dbReference type="InterPro" id="IPR057240">
    <property type="entry name" value="ParB_dimer_C"/>
</dbReference>
<evidence type="ECO:0000256" key="5">
    <source>
        <dbReference type="ARBA" id="ARBA00025472"/>
    </source>
</evidence>
<gene>
    <name evidence="7" type="ORF">DU505_06605</name>
</gene>
<reference evidence="7 8" key="1">
    <citation type="submission" date="2018-07" db="EMBL/GenBank/DDBJ databases">
        <title>Halomonas montanilacus sp. nov., isolated from Lake Pengyan on Tibetan Plateau.</title>
        <authorList>
            <person name="Lu H."/>
            <person name="Xing P."/>
            <person name="Wu Q."/>
        </authorList>
    </citation>
    <scope>NUCLEOTIDE SEQUENCE [LARGE SCALE GENOMIC DNA]</scope>
    <source>
        <strain evidence="7 8">PYC7W</strain>
    </source>
</reference>
<evidence type="ECO:0000256" key="4">
    <source>
        <dbReference type="ARBA" id="ARBA00023125"/>
    </source>
</evidence>
<comment type="similarity">
    <text evidence="1">Belongs to the ParB family.</text>
</comment>
<evidence type="ECO:0000259" key="6">
    <source>
        <dbReference type="SMART" id="SM00470"/>
    </source>
</evidence>
<dbReference type="SMART" id="SM00470">
    <property type="entry name" value="ParB"/>
    <property type="match status" value="1"/>
</dbReference>
<dbReference type="FunFam" id="3.90.1530.30:FF:000001">
    <property type="entry name" value="Chromosome partitioning protein ParB"/>
    <property type="match status" value="1"/>
</dbReference>
<dbReference type="GO" id="GO:0007059">
    <property type="term" value="P:chromosome segregation"/>
    <property type="evidence" value="ECO:0007669"/>
    <property type="project" value="UniProtKB-KW"/>
</dbReference>
<dbReference type="PANTHER" id="PTHR33375:SF1">
    <property type="entry name" value="CHROMOSOME-PARTITIONING PROTEIN PARB-RELATED"/>
    <property type="match status" value="1"/>
</dbReference>
<dbReference type="InterPro" id="IPR003115">
    <property type="entry name" value="ParB_N"/>
</dbReference>
<evidence type="ECO:0000256" key="1">
    <source>
        <dbReference type="ARBA" id="ARBA00006295"/>
    </source>
</evidence>
<dbReference type="PANTHER" id="PTHR33375">
    <property type="entry name" value="CHROMOSOME-PARTITIONING PROTEIN PARB-RELATED"/>
    <property type="match status" value="1"/>
</dbReference>
<evidence type="ECO:0000313" key="8">
    <source>
        <dbReference type="Proteomes" id="UP000252405"/>
    </source>
</evidence>
<comment type="function">
    <text evidence="5">Involved in chromosome partition. Localize to both poles of the predivisional cell following completion of DNA replication. Binds to the DNA origin of replication.</text>
</comment>
<evidence type="ECO:0000256" key="3">
    <source>
        <dbReference type="ARBA" id="ARBA00022829"/>
    </source>
</evidence>
<dbReference type="Pfam" id="PF02195">
    <property type="entry name" value="ParB_N"/>
    <property type="match status" value="1"/>
</dbReference>
<keyword evidence="4" id="KW-0238">DNA-binding</keyword>
<dbReference type="InterPro" id="IPR050336">
    <property type="entry name" value="Chromosome_partition/occlusion"/>
</dbReference>
<name>A0A368U0L3_9GAMM</name>
<dbReference type="InterPro" id="IPR004437">
    <property type="entry name" value="ParB/RepB/Spo0J"/>
</dbReference>
<dbReference type="CDD" id="cd16393">
    <property type="entry name" value="SPO0J_N"/>
    <property type="match status" value="1"/>
</dbReference>
<dbReference type="Gene3D" id="1.10.10.2830">
    <property type="match status" value="1"/>
</dbReference>
<comment type="caution">
    <text evidence="7">The sequence shown here is derived from an EMBL/GenBank/DDBJ whole genome shotgun (WGS) entry which is preliminary data.</text>
</comment>
<dbReference type="Proteomes" id="UP000252405">
    <property type="component" value="Unassembled WGS sequence"/>
</dbReference>
<proteinExistence type="inferred from homology"/>
<dbReference type="InterPro" id="IPR036086">
    <property type="entry name" value="ParB/Sulfiredoxin_sf"/>
</dbReference>
<keyword evidence="3" id="KW-0159">Chromosome partition</keyword>
<dbReference type="SUPFAM" id="SSF110849">
    <property type="entry name" value="ParB/Sulfiredoxin"/>
    <property type="match status" value="1"/>
</dbReference>
<sequence>MTRKRALGRGLDALIGAGARRRESLELPEVEIQAFEEGEAPPVAIAEDRLERLPLGQLSRGKYQPRRDIQPEALEELADSIRAQGVMQPIVVRPIGEARYEIIAGERRWRAAQLAELDTIPAVIREVTDEVALALALIENIQREDLNPVEEAMALKRLLDEFALTQQQVADAVGRSRAQVANLLRLLTLDPEVQTLLERGDLDMGHARALLALSGARQRKAAHEVVNKDLTVRDTEALVKRLVNGEPTKTESTATSPDVARLETRLGEVLGAPVKIQHGRGGKGRVTIRYSSLDELDGILEHIR</sequence>
<dbReference type="Gene3D" id="3.90.1530.30">
    <property type="match status" value="1"/>
</dbReference>
<dbReference type="NCBIfam" id="TIGR00180">
    <property type="entry name" value="parB_part"/>
    <property type="match status" value="1"/>
</dbReference>
<feature type="domain" description="ParB-like N-terminal" evidence="6">
    <location>
        <begin position="51"/>
        <end position="141"/>
    </location>
</feature>
<dbReference type="Pfam" id="PF17762">
    <property type="entry name" value="HTH_ParB"/>
    <property type="match status" value="1"/>
</dbReference>
<keyword evidence="8" id="KW-1185">Reference proteome</keyword>
<dbReference type="AlphaFoldDB" id="A0A368U0L3"/>
<dbReference type="FunFam" id="1.10.10.2830:FF:000001">
    <property type="entry name" value="Chromosome partitioning protein ParB"/>
    <property type="match status" value="1"/>
</dbReference>
<dbReference type="GO" id="GO:0003677">
    <property type="term" value="F:DNA binding"/>
    <property type="evidence" value="ECO:0007669"/>
    <property type="project" value="UniProtKB-KW"/>
</dbReference>
<protein>
    <recommendedName>
        <fullName evidence="2">Probable chromosome-partitioning protein ParB</fullName>
    </recommendedName>
</protein>
<dbReference type="InterPro" id="IPR041468">
    <property type="entry name" value="HTH_ParB/Spo0J"/>
</dbReference>